<dbReference type="PRINTS" id="PR00502">
    <property type="entry name" value="NUDIXFAMILY"/>
</dbReference>
<feature type="domain" description="Nudix hydrolase" evidence="6">
    <location>
        <begin position="4"/>
        <end position="144"/>
    </location>
</feature>
<dbReference type="PROSITE" id="PS00893">
    <property type="entry name" value="NUDIX_BOX"/>
    <property type="match status" value="1"/>
</dbReference>
<evidence type="ECO:0000259" key="6">
    <source>
        <dbReference type="PROSITE" id="PS51462"/>
    </source>
</evidence>
<comment type="cofactor">
    <cofactor evidence="1">
        <name>Mg(2+)</name>
        <dbReference type="ChEBI" id="CHEBI:18420"/>
    </cofactor>
</comment>
<dbReference type="CDD" id="cd04685">
    <property type="entry name" value="NUDIX_Hydrolase"/>
    <property type="match status" value="1"/>
</dbReference>
<evidence type="ECO:0000256" key="5">
    <source>
        <dbReference type="RuleBase" id="RU003476"/>
    </source>
</evidence>
<dbReference type="GO" id="GO:0016787">
    <property type="term" value="F:hydrolase activity"/>
    <property type="evidence" value="ECO:0007669"/>
    <property type="project" value="UniProtKB-KW"/>
</dbReference>
<evidence type="ECO:0000256" key="2">
    <source>
        <dbReference type="ARBA" id="ARBA00005582"/>
    </source>
</evidence>
<dbReference type="RefSeq" id="WP_106209729.1">
    <property type="nucleotide sequence ID" value="NZ_PVTL01000001.1"/>
</dbReference>
<evidence type="ECO:0000256" key="1">
    <source>
        <dbReference type="ARBA" id="ARBA00001946"/>
    </source>
</evidence>
<dbReference type="InterPro" id="IPR020084">
    <property type="entry name" value="NUDIX_hydrolase_CS"/>
</dbReference>
<dbReference type="SUPFAM" id="SSF55811">
    <property type="entry name" value="Nudix"/>
    <property type="match status" value="1"/>
</dbReference>
<accession>A0A2T0VJZ1</accession>
<protein>
    <submittedName>
        <fullName evidence="7">8-oxo-dGTP pyrophosphatase MutT (NUDIX family)</fullName>
    </submittedName>
</protein>
<dbReference type="Gene3D" id="3.90.79.10">
    <property type="entry name" value="Nucleoside Triphosphate Pyrophosphohydrolase"/>
    <property type="match status" value="1"/>
</dbReference>
<dbReference type="InterPro" id="IPR000086">
    <property type="entry name" value="NUDIX_hydrolase_dom"/>
</dbReference>
<dbReference type="PANTHER" id="PTHR43046:SF12">
    <property type="entry name" value="GDP-MANNOSE MANNOSYL HYDROLASE"/>
    <property type="match status" value="1"/>
</dbReference>
<evidence type="ECO:0000313" key="8">
    <source>
        <dbReference type="Proteomes" id="UP000237983"/>
    </source>
</evidence>
<organism evidence="7 8">
    <name type="scientific">Glaciihabitans tibetensis</name>
    <dbReference type="NCBI Taxonomy" id="1266600"/>
    <lineage>
        <taxon>Bacteria</taxon>
        <taxon>Bacillati</taxon>
        <taxon>Actinomycetota</taxon>
        <taxon>Actinomycetes</taxon>
        <taxon>Micrococcales</taxon>
        <taxon>Microbacteriaceae</taxon>
        <taxon>Glaciihabitans</taxon>
    </lineage>
</organism>
<dbReference type="InterPro" id="IPR020476">
    <property type="entry name" value="Nudix_hydrolase"/>
</dbReference>
<dbReference type="AlphaFoldDB" id="A0A2T0VJZ1"/>
<reference evidence="7 8" key="1">
    <citation type="submission" date="2018-03" db="EMBL/GenBank/DDBJ databases">
        <title>Genomic Encyclopedia of Type Strains, Phase III (KMG-III): the genomes of soil and plant-associated and newly described type strains.</title>
        <authorList>
            <person name="Whitman W."/>
        </authorList>
    </citation>
    <scope>NUCLEOTIDE SEQUENCE [LARGE SCALE GENOMIC DNA]</scope>
    <source>
        <strain evidence="7 8">CGMCC 1.12484</strain>
    </source>
</reference>
<gene>
    <name evidence="7" type="ORF">B0I08_101673</name>
</gene>
<dbReference type="PANTHER" id="PTHR43046">
    <property type="entry name" value="GDP-MANNOSE MANNOSYL HYDROLASE"/>
    <property type="match status" value="1"/>
</dbReference>
<evidence type="ECO:0000256" key="3">
    <source>
        <dbReference type="ARBA" id="ARBA00022801"/>
    </source>
</evidence>
<comment type="similarity">
    <text evidence="2 5">Belongs to the Nudix hydrolase family.</text>
</comment>
<keyword evidence="4" id="KW-0460">Magnesium</keyword>
<keyword evidence="8" id="KW-1185">Reference proteome</keyword>
<sequence>MTAGHRLTSRILLFDESGRVLLFRTKAPDTSGFSRWITPGGGVDPGENHAQAAVRELFEETGLVADSVGDPVWNHDFDVVWDAADHSTGHAEFYVHTTGNFEPVNTNWTPEEHVDVEASRWWSLAELESTSEPFEPAELPALVRTHLPAQQLPPQHLPPK</sequence>
<keyword evidence="3 5" id="KW-0378">Hydrolase</keyword>
<comment type="caution">
    <text evidence="7">The sequence shown here is derived from an EMBL/GenBank/DDBJ whole genome shotgun (WGS) entry which is preliminary data.</text>
</comment>
<dbReference type="Pfam" id="PF00293">
    <property type="entry name" value="NUDIX"/>
    <property type="match status" value="1"/>
</dbReference>
<dbReference type="OrthoDB" id="9804442at2"/>
<name>A0A2T0VJZ1_9MICO</name>
<dbReference type="EMBL" id="PVTL01000001">
    <property type="protein sequence ID" value="PRY70537.1"/>
    <property type="molecule type" value="Genomic_DNA"/>
</dbReference>
<dbReference type="PROSITE" id="PS51462">
    <property type="entry name" value="NUDIX"/>
    <property type="match status" value="1"/>
</dbReference>
<dbReference type="InterPro" id="IPR015797">
    <property type="entry name" value="NUDIX_hydrolase-like_dom_sf"/>
</dbReference>
<proteinExistence type="inferred from homology"/>
<dbReference type="Proteomes" id="UP000237983">
    <property type="component" value="Unassembled WGS sequence"/>
</dbReference>
<evidence type="ECO:0000256" key="4">
    <source>
        <dbReference type="ARBA" id="ARBA00022842"/>
    </source>
</evidence>
<evidence type="ECO:0000313" key="7">
    <source>
        <dbReference type="EMBL" id="PRY70537.1"/>
    </source>
</evidence>